<feature type="compositionally biased region" description="Polar residues" evidence="1">
    <location>
        <begin position="280"/>
        <end position="293"/>
    </location>
</feature>
<dbReference type="InParanoid" id="A0A5N3ZYA7"/>
<accession>A0A5N3ZYA7</accession>
<reference evidence="2 3" key="1">
    <citation type="journal article" date="2018" name="Elife">
        <title>Firefly genomes illuminate parallel origins of bioluminescence in beetles.</title>
        <authorList>
            <person name="Fallon T.R."/>
            <person name="Lower S.E."/>
            <person name="Chang C.H."/>
            <person name="Bessho-Uehara M."/>
            <person name="Martin G.J."/>
            <person name="Bewick A.J."/>
            <person name="Behringer M."/>
            <person name="Debat H.J."/>
            <person name="Wong I."/>
            <person name="Day J.C."/>
            <person name="Suvorov A."/>
            <person name="Silva C.J."/>
            <person name="Stanger-Hall K.F."/>
            <person name="Hall D.W."/>
            <person name="Schmitz R.J."/>
            <person name="Nelson D.R."/>
            <person name="Lewis S.M."/>
            <person name="Shigenobu S."/>
            <person name="Bybee S.M."/>
            <person name="Larracuente A.M."/>
            <person name="Oba Y."/>
            <person name="Weng J.K."/>
        </authorList>
    </citation>
    <scope>NUCLEOTIDE SEQUENCE [LARGE SCALE GENOMIC DNA]</scope>
    <source>
        <strain evidence="2">1611_PpyrPB1</strain>
        <tissue evidence="2">Whole body</tissue>
    </source>
</reference>
<evidence type="ECO:0000313" key="3">
    <source>
        <dbReference type="Proteomes" id="UP000327044"/>
    </source>
</evidence>
<evidence type="ECO:0000256" key="1">
    <source>
        <dbReference type="SAM" id="MobiDB-lite"/>
    </source>
</evidence>
<dbReference type="PANTHER" id="PTHR34239">
    <property type="entry name" value="APPLE DOMAIN-CONTAINING PROTEIN"/>
    <property type="match status" value="1"/>
</dbReference>
<name>A0A5N3ZYA7_PHOPY</name>
<dbReference type="Proteomes" id="UP000327044">
    <property type="component" value="Unassembled WGS sequence"/>
</dbReference>
<comment type="caution">
    <text evidence="2">The sequence shown here is derived from an EMBL/GenBank/DDBJ whole genome shotgun (WGS) entry which is preliminary data.</text>
</comment>
<keyword evidence="3" id="KW-1185">Reference proteome</keyword>
<evidence type="ECO:0000313" key="2">
    <source>
        <dbReference type="EMBL" id="KAB0790038.1"/>
    </source>
</evidence>
<proteinExistence type="predicted"/>
<dbReference type="PANTHER" id="PTHR34239:SF2">
    <property type="entry name" value="TRANSPOSABLE ELEMENT P TRANSPOSASE_THAP9 CONSERVED DOMAIN-CONTAINING PROTEIN"/>
    <property type="match status" value="1"/>
</dbReference>
<gene>
    <name evidence="2" type="ORF">PPYR_15643</name>
</gene>
<sequence>MQLVICILLGAGRRSSTPTDPSIIYANTPSLSDRSDVSLPEEDGHRHFKDLWRASPSDDDVPGLSAPLQPGVPFRDVNPTVQIVADVASTEQEDLLSLLGNETTPDVTFGLPIHERIANNLNFILRSGLKTEDLNRLLSKYPIPENCRAFKSPELNAIVQHSLCDKFVQRDKKLANLQSRIGTAMAASANCLNKLLEIKNIDKGLIESLNDALKILSDVHFNESQVRRSLIRSNINDSLRLTLDNNGIDDFLFGSDLEEKVKATKHLEKASRDLSLTKPKPSNTKSKNGQNPLAFNRFRYRGRGASRPQNASGTKRLMANRVPYGKKPFQFRP</sequence>
<organism evidence="2 3">
    <name type="scientific">Photinus pyralis</name>
    <name type="common">Common eastern firefly</name>
    <name type="synonym">Lampyris pyralis</name>
    <dbReference type="NCBI Taxonomy" id="7054"/>
    <lineage>
        <taxon>Eukaryota</taxon>
        <taxon>Metazoa</taxon>
        <taxon>Ecdysozoa</taxon>
        <taxon>Arthropoda</taxon>
        <taxon>Hexapoda</taxon>
        <taxon>Insecta</taxon>
        <taxon>Pterygota</taxon>
        <taxon>Neoptera</taxon>
        <taxon>Endopterygota</taxon>
        <taxon>Coleoptera</taxon>
        <taxon>Polyphaga</taxon>
        <taxon>Elateriformia</taxon>
        <taxon>Elateroidea</taxon>
        <taxon>Lampyridae</taxon>
        <taxon>Lampyrinae</taxon>
        <taxon>Photinus</taxon>
    </lineage>
</organism>
<dbReference type="AlphaFoldDB" id="A0A5N3ZYA7"/>
<feature type="region of interest" description="Disordered" evidence="1">
    <location>
        <begin position="272"/>
        <end position="314"/>
    </location>
</feature>
<dbReference type="EMBL" id="VVIM01002028">
    <property type="protein sequence ID" value="KAB0790038.1"/>
    <property type="molecule type" value="Genomic_DNA"/>
</dbReference>
<protein>
    <submittedName>
        <fullName evidence="2">Uncharacterized protein</fullName>
    </submittedName>
</protein>